<organism evidence="2 4">
    <name type="scientific">Trichuris suis</name>
    <name type="common">pig whipworm</name>
    <dbReference type="NCBI Taxonomy" id="68888"/>
    <lineage>
        <taxon>Eukaryota</taxon>
        <taxon>Metazoa</taxon>
        <taxon>Ecdysozoa</taxon>
        <taxon>Nematoda</taxon>
        <taxon>Enoplea</taxon>
        <taxon>Dorylaimia</taxon>
        <taxon>Trichinellida</taxon>
        <taxon>Trichuridae</taxon>
        <taxon>Trichuris</taxon>
    </lineage>
</organism>
<evidence type="ECO:0000313" key="2">
    <source>
        <dbReference type="EMBL" id="KFD50040.1"/>
    </source>
</evidence>
<dbReference type="Proteomes" id="UP000030758">
    <property type="component" value="Unassembled WGS sequence"/>
</dbReference>
<name>A0A085LYJ4_9BILA</name>
<dbReference type="EMBL" id="KL367551">
    <property type="protein sequence ID" value="KFD64772.1"/>
    <property type="molecule type" value="Genomic_DNA"/>
</dbReference>
<sequence>FLTPIVQRRLQASRLDWSNRVVNSRPVVFRPYYYGLGQGSQRLGRLQGYRIYFKSSLNRLSLVRNDKMKIPFEERSGFVYKVKGSVATRKRSTATDQQRKNSTGRTRNVEVVPERCRSYKPWKKPRTVSRLLNMLLSVLIRTATKNNFSSETTSP</sequence>
<protein>
    <submittedName>
        <fullName evidence="2">Uncharacterized protein</fullName>
    </submittedName>
</protein>
<feature type="non-terminal residue" evidence="2">
    <location>
        <position position="1"/>
    </location>
</feature>
<dbReference type="AlphaFoldDB" id="A0A085LYJ4"/>
<feature type="compositionally biased region" description="Polar residues" evidence="1">
    <location>
        <begin position="94"/>
        <end position="106"/>
    </location>
</feature>
<gene>
    <name evidence="2" type="ORF">M513_09133</name>
    <name evidence="3" type="ORF">M514_09133</name>
</gene>
<evidence type="ECO:0000256" key="1">
    <source>
        <dbReference type="SAM" id="MobiDB-lite"/>
    </source>
</evidence>
<proteinExistence type="predicted"/>
<evidence type="ECO:0000313" key="4">
    <source>
        <dbReference type="Proteomes" id="UP000030764"/>
    </source>
</evidence>
<dbReference type="EMBL" id="KL363260">
    <property type="protein sequence ID" value="KFD50040.1"/>
    <property type="molecule type" value="Genomic_DNA"/>
</dbReference>
<accession>A0A085LYJ4</accession>
<dbReference type="Proteomes" id="UP000030764">
    <property type="component" value="Unassembled WGS sequence"/>
</dbReference>
<evidence type="ECO:0000313" key="3">
    <source>
        <dbReference type="EMBL" id="KFD64772.1"/>
    </source>
</evidence>
<feature type="region of interest" description="Disordered" evidence="1">
    <location>
        <begin position="89"/>
        <end position="109"/>
    </location>
</feature>
<keyword evidence="4" id="KW-1185">Reference proteome</keyword>
<reference evidence="2 4" key="1">
    <citation type="journal article" date="2014" name="Nat. Genet.">
        <title>Genome and transcriptome of the porcine whipworm Trichuris suis.</title>
        <authorList>
            <person name="Jex A.R."/>
            <person name="Nejsum P."/>
            <person name="Schwarz E.M."/>
            <person name="Hu L."/>
            <person name="Young N.D."/>
            <person name="Hall R.S."/>
            <person name="Korhonen P.K."/>
            <person name="Liao S."/>
            <person name="Thamsborg S."/>
            <person name="Xia J."/>
            <person name="Xu P."/>
            <person name="Wang S."/>
            <person name="Scheerlinck J.P."/>
            <person name="Hofmann A."/>
            <person name="Sternberg P.W."/>
            <person name="Wang J."/>
            <person name="Gasser R.B."/>
        </authorList>
    </citation>
    <scope>NUCLEOTIDE SEQUENCE [LARGE SCALE GENOMIC DNA]</scope>
    <source>
        <strain evidence="3">DCEP-RM93F</strain>
        <strain evidence="2">DCEP-RM93M</strain>
    </source>
</reference>